<feature type="transmembrane region" description="Helical" evidence="7">
    <location>
        <begin position="372"/>
        <end position="395"/>
    </location>
</feature>
<dbReference type="SUPFAM" id="SSF103473">
    <property type="entry name" value="MFS general substrate transporter"/>
    <property type="match status" value="1"/>
</dbReference>
<gene>
    <name evidence="9" type="ORF">F8153_02235</name>
</gene>
<protein>
    <submittedName>
        <fullName evidence="9">MFS transporter</fullName>
    </submittedName>
</protein>
<evidence type="ECO:0000256" key="7">
    <source>
        <dbReference type="SAM" id="Phobius"/>
    </source>
</evidence>
<feature type="domain" description="Major facilitator superfamily (MFS) profile" evidence="8">
    <location>
        <begin position="217"/>
        <end position="412"/>
    </location>
</feature>
<dbReference type="Proteomes" id="UP000465601">
    <property type="component" value="Unassembled WGS sequence"/>
</dbReference>
<comment type="caution">
    <text evidence="9">The sequence shown here is derived from an EMBL/GenBank/DDBJ whole genome shotgun (WGS) entry which is preliminary data.</text>
</comment>
<dbReference type="Pfam" id="PF07690">
    <property type="entry name" value="MFS_1"/>
    <property type="match status" value="1"/>
</dbReference>
<dbReference type="InterPro" id="IPR020846">
    <property type="entry name" value="MFS_dom"/>
</dbReference>
<dbReference type="AlphaFoldDB" id="A0A833HR13"/>
<evidence type="ECO:0000256" key="4">
    <source>
        <dbReference type="ARBA" id="ARBA00022692"/>
    </source>
</evidence>
<dbReference type="PANTHER" id="PTHR43266:SF2">
    <property type="entry name" value="MAJOR FACILITATOR SUPERFAMILY (MFS) PROFILE DOMAIN-CONTAINING PROTEIN"/>
    <property type="match status" value="1"/>
</dbReference>
<dbReference type="Gene3D" id="1.20.1250.20">
    <property type="entry name" value="MFS general substrate transporter like domains"/>
    <property type="match status" value="1"/>
</dbReference>
<feature type="transmembrane region" description="Helical" evidence="7">
    <location>
        <begin position="21"/>
        <end position="39"/>
    </location>
</feature>
<feature type="transmembrane region" description="Helical" evidence="7">
    <location>
        <begin position="45"/>
        <end position="70"/>
    </location>
</feature>
<dbReference type="CDD" id="cd06173">
    <property type="entry name" value="MFS_MefA_like"/>
    <property type="match status" value="1"/>
</dbReference>
<dbReference type="PANTHER" id="PTHR43266">
    <property type="entry name" value="MACROLIDE-EFFLUX PROTEIN"/>
    <property type="match status" value="1"/>
</dbReference>
<organism evidence="9 10">
    <name type="scientific">Alkaliphilus serpentinus</name>
    <dbReference type="NCBI Taxonomy" id="1482731"/>
    <lineage>
        <taxon>Bacteria</taxon>
        <taxon>Bacillati</taxon>
        <taxon>Bacillota</taxon>
        <taxon>Clostridia</taxon>
        <taxon>Peptostreptococcales</taxon>
        <taxon>Natronincolaceae</taxon>
        <taxon>Alkaliphilus</taxon>
    </lineage>
</organism>
<dbReference type="GO" id="GO:0022857">
    <property type="term" value="F:transmembrane transporter activity"/>
    <property type="evidence" value="ECO:0007669"/>
    <property type="project" value="InterPro"/>
</dbReference>
<dbReference type="InterPro" id="IPR011701">
    <property type="entry name" value="MFS"/>
</dbReference>
<evidence type="ECO:0000256" key="5">
    <source>
        <dbReference type="ARBA" id="ARBA00022989"/>
    </source>
</evidence>
<dbReference type="PRINTS" id="PR01988">
    <property type="entry name" value="EXPORTERBACE"/>
</dbReference>
<dbReference type="InterPro" id="IPR022324">
    <property type="entry name" value="Bacilysin_exporter_BacE_put"/>
</dbReference>
<feature type="transmembrane region" description="Helical" evidence="7">
    <location>
        <begin position="346"/>
        <end position="366"/>
    </location>
</feature>
<keyword evidence="6 7" id="KW-0472">Membrane</keyword>
<evidence type="ECO:0000256" key="2">
    <source>
        <dbReference type="ARBA" id="ARBA00022448"/>
    </source>
</evidence>
<evidence type="ECO:0000313" key="10">
    <source>
        <dbReference type="Proteomes" id="UP000465601"/>
    </source>
</evidence>
<evidence type="ECO:0000256" key="1">
    <source>
        <dbReference type="ARBA" id="ARBA00004651"/>
    </source>
</evidence>
<evidence type="ECO:0000256" key="3">
    <source>
        <dbReference type="ARBA" id="ARBA00022475"/>
    </source>
</evidence>
<name>A0A833HR13_9FIRM</name>
<keyword evidence="2" id="KW-0813">Transport</keyword>
<dbReference type="EMBL" id="WBZB01000008">
    <property type="protein sequence ID" value="KAB3532475.1"/>
    <property type="molecule type" value="Genomic_DNA"/>
</dbReference>
<keyword evidence="10" id="KW-1185">Reference proteome</keyword>
<evidence type="ECO:0000313" key="9">
    <source>
        <dbReference type="EMBL" id="KAB3532475.1"/>
    </source>
</evidence>
<feature type="transmembrane region" description="Helical" evidence="7">
    <location>
        <begin position="312"/>
        <end position="334"/>
    </location>
</feature>
<keyword evidence="3" id="KW-1003">Cell membrane</keyword>
<feature type="domain" description="Major facilitator superfamily (MFS) profile" evidence="8">
    <location>
        <begin position="1"/>
        <end position="195"/>
    </location>
</feature>
<dbReference type="InterPro" id="IPR036259">
    <property type="entry name" value="MFS_trans_sf"/>
</dbReference>
<dbReference type="GO" id="GO:0005886">
    <property type="term" value="C:plasma membrane"/>
    <property type="evidence" value="ECO:0007669"/>
    <property type="project" value="UniProtKB-SubCell"/>
</dbReference>
<feature type="transmembrane region" description="Helical" evidence="7">
    <location>
        <begin position="222"/>
        <end position="243"/>
    </location>
</feature>
<dbReference type="OrthoDB" id="9775268at2"/>
<keyword evidence="4 7" id="KW-0812">Transmembrane</keyword>
<evidence type="ECO:0000259" key="8">
    <source>
        <dbReference type="PROSITE" id="PS50850"/>
    </source>
</evidence>
<evidence type="ECO:0000256" key="6">
    <source>
        <dbReference type="ARBA" id="ARBA00023136"/>
    </source>
</evidence>
<feature type="transmembrane region" description="Helical" evidence="7">
    <location>
        <begin position="286"/>
        <end position="306"/>
    </location>
</feature>
<reference evidence="9 10" key="1">
    <citation type="submission" date="2019-10" db="EMBL/GenBank/DDBJ databases">
        <title>Alkaliphilus serpentinus sp. nov. and Alkaliphilus pronyensis sp. nov., two novel anaerobic alkaliphilic species isolated from the serpentinized-hosted hydrothermal field of the Prony Bay (New Caledonia).</title>
        <authorList>
            <person name="Postec A."/>
        </authorList>
    </citation>
    <scope>NUCLEOTIDE SEQUENCE [LARGE SCALE GENOMIC DNA]</scope>
    <source>
        <strain evidence="9 10">LacT</strain>
    </source>
</reference>
<proteinExistence type="predicted"/>
<dbReference type="RefSeq" id="WP_151864725.1">
    <property type="nucleotide sequence ID" value="NZ_WBZB01000008.1"/>
</dbReference>
<accession>A0A833HR13</accession>
<sequence>MDKYLKILKNRDFSLLFGGQFVSEIGTMINFVGLIWMIQNQTGSVFNVSLLLIMLRIPSIFIGPIAGVWVDRWNKKFIIILSDIIRGLLSILLVYLLFIGSYNLLTIYSIVLLQSIFDVFFNPAVRSVVPRLVKEEDLITANSMTASVPEIAMLLGPAIAGILLLNFDIQLIFLINGVSFLISALFEFFIRIPSIEKETEESPSSFMVDLKEGFTYIYKNRLIKYFICFFALASIPFGAVPVLNPALLYSLSYTAETYGYITTIFSAGLILAALGIGGISKKISEITMIVVGILAFGLSYAAFGLFNHIYSMYFFVFLCGAAAAFVNISYGVFLQKIVEPSKLGRVFSIDMAIGNALMLISMLVIGKAADTIGPAILVVGSGAFMALLSLFTLNVRVYKDAKDKQLTTAPAE</sequence>
<comment type="subcellular location">
    <subcellularLocation>
        <location evidence="1">Cell membrane</location>
        <topology evidence="1">Multi-pass membrane protein</topology>
    </subcellularLocation>
</comment>
<keyword evidence="5 7" id="KW-1133">Transmembrane helix</keyword>
<feature type="transmembrane region" description="Helical" evidence="7">
    <location>
        <begin position="258"/>
        <end position="279"/>
    </location>
</feature>
<dbReference type="PROSITE" id="PS50850">
    <property type="entry name" value="MFS"/>
    <property type="match status" value="2"/>
</dbReference>
<feature type="transmembrane region" description="Helical" evidence="7">
    <location>
        <begin position="171"/>
        <end position="190"/>
    </location>
</feature>